<dbReference type="RefSeq" id="WP_209481370.1">
    <property type="nucleotide sequence ID" value="NZ_JAGGKK010000016.1"/>
</dbReference>
<feature type="region of interest" description="Disordered" evidence="1">
    <location>
        <begin position="27"/>
        <end position="56"/>
    </location>
</feature>
<dbReference type="SUPFAM" id="SSF56601">
    <property type="entry name" value="beta-lactamase/transpeptidase-like"/>
    <property type="match status" value="1"/>
</dbReference>
<dbReference type="Gene3D" id="3.40.710.10">
    <property type="entry name" value="DD-peptidase/beta-lactamase superfamily"/>
    <property type="match status" value="1"/>
</dbReference>
<dbReference type="EMBL" id="JAGGKK010000016">
    <property type="protein sequence ID" value="MBP1949893.1"/>
    <property type="molecule type" value="Genomic_DNA"/>
</dbReference>
<dbReference type="InterPro" id="IPR001466">
    <property type="entry name" value="Beta-lactam-related"/>
</dbReference>
<feature type="signal peptide" evidence="2">
    <location>
        <begin position="1"/>
        <end position="26"/>
    </location>
</feature>
<dbReference type="Proteomes" id="UP001519328">
    <property type="component" value="Unassembled WGS sequence"/>
</dbReference>
<dbReference type="PROSITE" id="PS51257">
    <property type="entry name" value="PROKAR_LIPOPROTEIN"/>
    <property type="match status" value="1"/>
</dbReference>
<feature type="domain" description="Beta-lactamase-related" evidence="3">
    <location>
        <begin position="105"/>
        <end position="379"/>
    </location>
</feature>
<keyword evidence="2" id="KW-0732">Signal</keyword>
<dbReference type="PANTHER" id="PTHR43283">
    <property type="entry name" value="BETA-LACTAMASE-RELATED"/>
    <property type="match status" value="1"/>
</dbReference>
<dbReference type="InterPro" id="IPR050789">
    <property type="entry name" value="Diverse_Enzym_Activities"/>
</dbReference>
<evidence type="ECO:0000259" key="3">
    <source>
        <dbReference type="Pfam" id="PF00144"/>
    </source>
</evidence>
<protein>
    <submittedName>
        <fullName evidence="4">CubicO group peptidase (Beta-lactamase class C family)</fullName>
    </submittedName>
</protein>
<organism evidence="4 5">
    <name type="scientific">Virgibacillus litoralis</name>
    <dbReference type="NCBI Taxonomy" id="578221"/>
    <lineage>
        <taxon>Bacteria</taxon>
        <taxon>Bacillati</taxon>
        <taxon>Bacillota</taxon>
        <taxon>Bacilli</taxon>
        <taxon>Bacillales</taxon>
        <taxon>Bacillaceae</taxon>
        <taxon>Virgibacillus</taxon>
    </lineage>
</organism>
<gene>
    <name evidence="4" type="ORF">J2Z82_002849</name>
</gene>
<dbReference type="PANTHER" id="PTHR43283:SF7">
    <property type="entry name" value="BETA-LACTAMASE-RELATED DOMAIN-CONTAINING PROTEIN"/>
    <property type="match status" value="1"/>
</dbReference>
<accession>A0ABS4HG99</accession>
<evidence type="ECO:0000256" key="1">
    <source>
        <dbReference type="SAM" id="MobiDB-lite"/>
    </source>
</evidence>
<comment type="caution">
    <text evidence="4">The sequence shown here is derived from an EMBL/GenBank/DDBJ whole genome shotgun (WGS) entry which is preliminary data.</text>
</comment>
<reference evidence="4 5" key="1">
    <citation type="submission" date="2021-03" db="EMBL/GenBank/DDBJ databases">
        <title>Genomic Encyclopedia of Type Strains, Phase IV (KMG-IV): sequencing the most valuable type-strain genomes for metagenomic binning, comparative biology and taxonomic classification.</title>
        <authorList>
            <person name="Goeker M."/>
        </authorList>
    </citation>
    <scope>NUCLEOTIDE SEQUENCE [LARGE SCALE GENOMIC DNA]</scope>
    <source>
        <strain evidence="4 5">DSM 21085</strain>
    </source>
</reference>
<evidence type="ECO:0000313" key="5">
    <source>
        <dbReference type="Proteomes" id="UP001519328"/>
    </source>
</evidence>
<proteinExistence type="predicted"/>
<feature type="chain" id="PRO_5045170945" evidence="2">
    <location>
        <begin position="27"/>
        <end position="393"/>
    </location>
</feature>
<dbReference type="Pfam" id="PF00144">
    <property type="entry name" value="Beta-lactamase"/>
    <property type="match status" value="1"/>
</dbReference>
<dbReference type="InterPro" id="IPR012338">
    <property type="entry name" value="Beta-lactam/transpept-like"/>
</dbReference>
<name>A0ABS4HG99_9BACI</name>
<keyword evidence="5" id="KW-1185">Reference proteome</keyword>
<evidence type="ECO:0000313" key="4">
    <source>
        <dbReference type="EMBL" id="MBP1949893.1"/>
    </source>
</evidence>
<sequence>MKRIGRISFLLLFVLFIVAACSNNEASSKKDTNSMKTENVSDEDSKLDETIDASTNGVPQEAVEIESYWPTEEWRKTSPKSVSMDSSLLIDMFQKIEDEEIPMEGFIVVKDGYIVAEKYGGKYSEETPHPIYSVTKSLTSALVGIAMNQEAIKSVDDRAINYLDEDKLTNLNKWKKELTIESFLTMKSGLDFPEQTQKGFYESDVWKEFMGGEKPAYFIFNRSVRENPDSWNYSTGDARVVSKIVQEATGDKLSNYAQQKLFNPLGISGVEWPSDRSGTSLGGTGVLMKPRDVAKIGYLYLNDGKWADKQILPKGWVKESTISHGDTNGNFDGNKYGYFFWLKQVNGYDTFRGMGLYGQYMVVVPELDLVIVQTSSGMDVDPLLEKYIIPSIK</sequence>
<evidence type="ECO:0000256" key="2">
    <source>
        <dbReference type="SAM" id="SignalP"/>
    </source>
</evidence>